<dbReference type="InterPro" id="IPR001451">
    <property type="entry name" value="Hexapep"/>
</dbReference>
<proteinExistence type="predicted"/>
<dbReference type="InterPro" id="IPR050484">
    <property type="entry name" value="Transf_Hexapept/Carb_Anhydrase"/>
</dbReference>
<protein>
    <submittedName>
        <fullName evidence="1">Gamma carbonic anhydrase family protein</fullName>
    </submittedName>
</protein>
<dbReference type="InterPro" id="IPR047324">
    <property type="entry name" value="LbH_gamma_CA-like"/>
</dbReference>
<comment type="caution">
    <text evidence="1">The sequence shown here is derived from an EMBL/GenBank/DDBJ whole genome shotgun (WGS) entry which is preliminary data.</text>
</comment>
<organism evidence="1 2">
    <name type="scientific">Clostridium aromativorans</name>
    <dbReference type="NCBI Taxonomy" id="2836848"/>
    <lineage>
        <taxon>Bacteria</taxon>
        <taxon>Bacillati</taxon>
        <taxon>Bacillota</taxon>
        <taxon>Clostridia</taxon>
        <taxon>Eubacteriales</taxon>
        <taxon>Clostridiaceae</taxon>
        <taxon>Clostridium</taxon>
    </lineage>
</organism>
<reference evidence="1" key="1">
    <citation type="submission" date="2021-11" db="EMBL/GenBank/DDBJ databases">
        <authorList>
            <person name="Qingchun L."/>
            <person name="Dong Z."/>
            <person name="Zongwei Q."/>
            <person name="Jia Z."/>
            <person name="Duotao L."/>
        </authorList>
    </citation>
    <scope>NUCLEOTIDE SEQUENCE</scope>
    <source>
        <strain evidence="1">WLY-B-L2</strain>
    </source>
</reference>
<dbReference type="InterPro" id="IPR011004">
    <property type="entry name" value="Trimer_LpxA-like_sf"/>
</dbReference>
<gene>
    <name evidence="1" type="ORF">LN736_04240</name>
</gene>
<evidence type="ECO:0000313" key="1">
    <source>
        <dbReference type="EMBL" id="MCC9294079.1"/>
    </source>
</evidence>
<dbReference type="PANTHER" id="PTHR13061">
    <property type="entry name" value="DYNACTIN SUBUNIT P25"/>
    <property type="match status" value="1"/>
</dbReference>
<dbReference type="CDD" id="cd04645">
    <property type="entry name" value="LbH_gamma_CA_like"/>
    <property type="match status" value="1"/>
</dbReference>
<accession>A0ABS8N2N8</accession>
<dbReference type="Gene3D" id="2.160.10.10">
    <property type="entry name" value="Hexapeptide repeat proteins"/>
    <property type="match status" value="1"/>
</dbReference>
<dbReference type="EMBL" id="JAJJPB010000003">
    <property type="protein sequence ID" value="MCC9294079.1"/>
    <property type="molecule type" value="Genomic_DNA"/>
</dbReference>
<dbReference type="RefSeq" id="WP_150355950.1">
    <property type="nucleotide sequence ID" value="NZ_JAJJPB010000003.1"/>
</dbReference>
<dbReference type="SUPFAM" id="SSF51161">
    <property type="entry name" value="Trimeric LpxA-like enzymes"/>
    <property type="match status" value="1"/>
</dbReference>
<evidence type="ECO:0000313" key="2">
    <source>
        <dbReference type="Proteomes" id="UP001165422"/>
    </source>
</evidence>
<name>A0ABS8N2N8_9CLOT</name>
<dbReference type="PANTHER" id="PTHR13061:SF29">
    <property type="entry name" value="GAMMA CARBONIC ANHYDRASE-LIKE 1, MITOCHONDRIAL-RELATED"/>
    <property type="match status" value="1"/>
</dbReference>
<dbReference type="Pfam" id="PF00132">
    <property type="entry name" value="Hexapep"/>
    <property type="match status" value="1"/>
</dbReference>
<dbReference type="Proteomes" id="UP001165422">
    <property type="component" value="Unassembled WGS sequence"/>
</dbReference>
<keyword evidence="2" id="KW-1185">Reference proteome</keyword>
<sequence length="173" mass="19165">MIRKFKNYMPEIGKNCFIADNAEIIGKVKIYEDANIWFGAVLRGDVNYIYVGKGSNVQDNCTFHTSEGMNPIEIGEYVTVGHNAIIHGGKVGKYSLIGMGSIILDNAEIGEYTIIGAGSLVTKNKKIPSGVMCMGSPAKVVRELTEEEKEFLRNSAKGYIIEAENYKQYVIRE</sequence>